<dbReference type="Gene3D" id="3.40.1190.20">
    <property type="match status" value="1"/>
</dbReference>
<dbReference type="EMBL" id="JAVDYF010000001">
    <property type="protein sequence ID" value="MDR7355924.1"/>
    <property type="molecule type" value="Genomic_DNA"/>
</dbReference>
<keyword evidence="4" id="KW-0418">Kinase</keyword>
<dbReference type="RefSeq" id="WP_277103609.1">
    <property type="nucleotide sequence ID" value="NZ_BAAAJS010000069.1"/>
</dbReference>
<comment type="caution">
    <text evidence="7">The sequence shown here is derived from an EMBL/GenBank/DDBJ whole genome shotgun (WGS) entry which is preliminary data.</text>
</comment>
<dbReference type="InterPro" id="IPR011611">
    <property type="entry name" value="PfkB_dom"/>
</dbReference>
<protein>
    <submittedName>
        <fullName evidence="7">Fructokinase</fullName>
        <ecNumber evidence="7">2.7.1.4</ecNumber>
    </submittedName>
</protein>
<keyword evidence="5" id="KW-0067">ATP-binding</keyword>
<reference evidence="7 8" key="1">
    <citation type="submission" date="2023-07" db="EMBL/GenBank/DDBJ databases">
        <title>Sequencing the genomes of 1000 actinobacteria strains.</title>
        <authorList>
            <person name="Klenk H.-P."/>
        </authorList>
    </citation>
    <scope>NUCLEOTIDE SEQUENCE [LARGE SCALE GENOMIC DNA]</scope>
    <source>
        <strain evidence="7 8">DSM 44508</strain>
    </source>
</reference>
<organism evidence="7 8">
    <name type="scientific">Corynebacterium felinum</name>
    <dbReference type="NCBI Taxonomy" id="131318"/>
    <lineage>
        <taxon>Bacteria</taxon>
        <taxon>Bacillati</taxon>
        <taxon>Actinomycetota</taxon>
        <taxon>Actinomycetes</taxon>
        <taxon>Mycobacteriales</taxon>
        <taxon>Corynebacteriaceae</taxon>
        <taxon>Corynebacterium</taxon>
    </lineage>
</organism>
<dbReference type="CDD" id="cd01167">
    <property type="entry name" value="bac_FRK"/>
    <property type="match status" value="1"/>
</dbReference>
<dbReference type="Pfam" id="PF00294">
    <property type="entry name" value="PfkB"/>
    <property type="match status" value="1"/>
</dbReference>
<dbReference type="PANTHER" id="PTHR43085">
    <property type="entry name" value="HEXOKINASE FAMILY MEMBER"/>
    <property type="match status" value="1"/>
</dbReference>
<comment type="similarity">
    <text evidence="1">Belongs to the carbohydrate kinase PfkB family.</text>
</comment>
<keyword evidence="2 7" id="KW-0808">Transferase</keyword>
<gene>
    <name evidence="7" type="ORF">J2S37_002462</name>
</gene>
<keyword evidence="8" id="KW-1185">Reference proteome</keyword>
<feature type="domain" description="Carbohydrate kinase PfkB" evidence="6">
    <location>
        <begin position="10"/>
        <end position="300"/>
    </location>
</feature>
<evidence type="ECO:0000313" key="7">
    <source>
        <dbReference type="EMBL" id="MDR7355924.1"/>
    </source>
</evidence>
<sequence length="310" mass="32766">MRGNYTGGMITVCGEGLVDLVPMVDVADGVDARVAPLQPALGGGPFNVAIASARQGVPVQFVSRLSSDGFGSALVDKLKQEGVDVSLVQRGDEPTTLALASRETDGSAHYTFYVEGTADRFVSPPEELVTDIACFGTLSLALEPGASRLAGLLRRLSAAGVFVALDPNIRPLCATDSHRAFVRSLLVDVDLLKLSEEEDAFLDDPQVPVKLITRGSEGIEIVLGKQRLSVPAPTVHVADTIGAGDTVMGCVLAEIHRLCGGKNVRQQVAGFDLDQWRRIAEFAATAAAINCTHFGANPPTREQVNEFIAC</sequence>
<evidence type="ECO:0000313" key="8">
    <source>
        <dbReference type="Proteomes" id="UP001183619"/>
    </source>
</evidence>
<evidence type="ECO:0000256" key="2">
    <source>
        <dbReference type="ARBA" id="ARBA00022679"/>
    </source>
</evidence>
<evidence type="ECO:0000256" key="5">
    <source>
        <dbReference type="ARBA" id="ARBA00022840"/>
    </source>
</evidence>
<accession>A0ABU2BEV0</accession>
<dbReference type="EC" id="2.7.1.4" evidence="7"/>
<dbReference type="InterPro" id="IPR029056">
    <property type="entry name" value="Ribokinase-like"/>
</dbReference>
<name>A0ABU2BEV0_9CORY</name>
<dbReference type="PANTHER" id="PTHR43085:SF1">
    <property type="entry name" value="PSEUDOURIDINE KINASE-RELATED"/>
    <property type="match status" value="1"/>
</dbReference>
<dbReference type="InterPro" id="IPR050306">
    <property type="entry name" value="PfkB_Carbo_kinase"/>
</dbReference>
<dbReference type="GO" id="GO:0008865">
    <property type="term" value="F:fructokinase activity"/>
    <property type="evidence" value="ECO:0007669"/>
    <property type="project" value="UniProtKB-EC"/>
</dbReference>
<evidence type="ECO:0000259" key="6">
    <source>
        <dbReference type="Pfam" id="PF00294"/>
    </source>
</evidence>
<evidence type="ECO:0000256" key="4">
    <source>
        <dbReference type="ARBA" id="ARBA00022777"/>
    </source>
</evidence>
<keyword evidence="3" id="KW-0547">Nucleotide-binding</keyword>
<evidence type="ECO:0000256" key="3">
    <source>
        <dbReference type="ARBA" id="ARBA00022741"/>
    </source>
</evidence>
<evidence type="ECO:0000256" key="1">
    <source>
        <dbReference type="ARBA" id="ARBA00010688"/>
    </source>
</evidence>
<proteinExistence type="inferred from homology"/>
<dbReference type="SUPFAM" id="SSF53613">
    <property type="entry name" value="Ribokinase-like"/>
    <property type="match status" value="1"/>
</dbReference>
<dbReference type="Proteomes" id="UP001183619">
    <property type="component" value="Unassembled WGS sequence"/>
</dbReference>